<sequence length="86" mass="9593">MSNELKFEYEGMEVSVTYDPLTNKVKRTVTEFGMLIHNDELTFDKSLVASFDVMSSEEQAKIVTAWGSAGIKTRIEEGQLGSIKNA</sequence>
<dbReference type="EMBL" id="JAVDVX010000001">
    <property type="protein sequence ID" value="MDR7088838.1"/>
    <property type="molecule type" value="Genomic_DNA"/>
</dbReference>
<dbReference type="RefSeq" id="WP_310069017.1">
    <property type="nucleotide sequence ID" value="NZ_JAVDVX010000001.1"/>
</dbReference>
<reference evidence="1 2" key="1">
    <citation type="submission" date="2023-07" db="EMBL/GenBank/DDBJ databases">
        <title>Sorghum-associated microbial communities from plants grown in Nebraska, USA.</title>
        <authorList>
            <person name="Schachtman D."/>
        </authorList>
    </citation>
    <scope>NUCLEOTIDE SEQUENCE [LARGE SCALE GENOMIC DNA]</scope>
    <source>
        <strain evidence="1 2">BE190</strain>
    </source>
</reference>
<evidence type="ECO:0000313" key="1">
    <source>
        <dbReference type="EMBL" id="MDR7088838.1"/>
    </source>
</evidence>
<accession>A0ABU1UUI7</accession>
<protein>
    <submittedName>
        <fullName evidence="1">Solute-binding protein</fullName>
    </submittedName>
</protein>
<name>A0ABU1UUI7_9GAMM</name>
<keyword evidence="2" id="KW-1185">Reference proteome</keyword>
<gene>
    <name evidence="1" type="ORF">J2X05_000841</name>
</gene>
<proteinExistence type="predicted"/>
<evidence type="ECO:0000313" key="2">
    <source>
        <dbReference type="Proteomes" id="UP001253595"/>
    </source>
</evidence>
<comment type="caution">
    <text evidence="1">The sequence shown here is derived from an EMBL/GenBank/DDBJ whole genome shotgun (WGS) entry which is preliminary data.</text>
</comment>
<organism evidence="1 2">
    <name type="scientific">Cellvibrio fibrivorans</name>
    <dbReference type="NCBI Taxonomy" id="126350"/>
    <lineage>
        <taxon>Bacteria</taxon>
        <taxon>Pseudomonadati</taxon>
        <taxon>Pseudomonadota</taxon>
        <taxon>Gammaproteobacteria</taxon>
        <taxon>Cellvibrionales</taxon>
        <taxon>Cellvibrionaceae</taxon>
        <taxon>Cellvibrio</taxon>
    </lineage>
</organism>
<dbReference type="Proteomes" id="UP001253595">
    <property type="component" value="Unassembled WGS sequence"/>
</dbReference>